<evidence type="ECO:0000313" key="2">
    <source>
        <dbReference type="EMBL" id="MBP1999739.1"/>
    </source>
</evidence>
<keyword evidence="1" id="KW-0175">Coiled coil</keyword>
<protein>
    <submittedName>
        <fullName evidence="2">Uncharacterized protein</fullName>
    </submittedName>
</protein>
<dbReference type="RefSeq" id="WP_209859254.1">
    <property type="nucleotide sequence ID" value="NZ_JAGGLD010000001.1"/>
</dbReference>
<dbReference type="Proteomes" id="UP001519288">
    <property type="component" value="Unassembled WGS sequence"/>
</dbReference>
<evidence type="ECO:0000256" key="1">
    <source>
        <dbReference type="SAM" id="Coils"/>
    </source>
</evidence>
<sequence>MHPRDREALYNSIKRYLGGEEFTHFDLKILVGKLQESEQEFRTQLTELEQEYDELYNRTNAIPWIKYNPENPPTMKSKFLVIDDENQILTAIIIEGHKFGLGWWESNGRGYVGGVTHYAELNLPEREDTET</sequence>
<comment type="caution">
    <text evidence="2">The sequence shown here is derived from an EMBL/GenBank/DDBJ whole genome shotgun (WGS) entry which is preliminary data.</text>
</comment>
<feature type="coiled-coil region" evidence="1">
    <location>
        <begin position="31"/>
        <end position="58"/>
    </location>
</feature>
<evidence type="ECO:0000313" key="3">
    <source>
        <dbReference type="Proteomes" id="UP001519288"/>
    </source>
</evidence>
<dbReference type="EMBL" id="JAGGLD010000001">
    <property type="protein sequence ID" value="MBP1999739.1"/>
    <property type="molecule type" value="Genomic_DNA"/>
</dbReference>
<proteinExistence type="predicted"/>
<reference evidence="2 3" key="1">
    <citation type="submission" date="2021-03" db="EMBL/GenBank/DDBJ databases">
        <title>Genomic Encyclopedia of Type Strains, Phase IV (KMG-IV): sequencing the most valuable type-strain genomes for metagenomic binning, comparative biology and taxonomic classification.</title>
        <authorList>
            <person name="Goeker M."/>
        </authorList>
    </citation>
    <scope>NUCLEOTIDE SEQUENCE [LARGE SCALE GENOMIC DNA]</scope>
    <source>
        <strain evidence="2 3">DSM 26806</strain>
    </source>
</reference>
<gene>
    <name evidence="2" type="ORF">J2Z69_000758</name>
</gene>
<keyword evidence="3" id="KW-1185">Reference proteome</keyword>
<accession>A0ABS4JGP8</accession>
<organism evidence="2 3">
    <name type="scientific">Paenibacillus shirakamiensis</name>
    <dbReference type="NCBI Taxonomy" id="1265935"/>
    <lineage>
        <taxon>Bacteria</taxon>
        <taxon>Bacillati</taxon>
        <taxon>Bacillota</taxon>
        <taxon>Bacilli</taxon>
        <taxon>Bacillales</taxon>
        <taxon>Paenibacillaceae</taxon>
        <taxon>Paenibacillus</taxon>
    </lineage>
</organism>
<name>A0ABS4JGP8_9BACL</name>